<dbReference type="InterPro" id="IPR021391">
    <property type="entry name" value="DUF3027"/>
</dbReference>
<dbReference type="STRING" id="686624.SAMN04488242_1002"/>
<protein>
    <recommendedName>
        <fullName evidence="3">DUF3027 domain-containing protein</fullName>
    </recommendedName>
</protein>
<dbReference type="EMBL" id="FNGP01000001">
    <property type="protein sequence ID" value="SDL25850.1"/>
    <property type="molecule type" value="Genomic_DNA"/>
</dbReference>
<dbReference type="Proteomes" id="UP000199475">
    <property type="component" value="Unassembled WGS sequence"/>
</dbReference>
<name>A0A1G9IL59_9ACTN</name>
<accession>A0A1G9IL59</accession>
<proteinExistence type="predicted"/>
<reference evidence="1 2" key="1">
    <citation type="submission" date="2016-10" db="EMBL/GenBank/DDBJ databases">
        <authorList>
            <person name="de Groot N.N."/>
        </authorList>
    </citation>
    <scope>NUCLEOTIDE SEQUENCE [LARGE SCALE GENOMIC DNA]</scope>
    <source>
        <strain evidence="1 2">CGMCC 1.9159</strain>
    </source>
</reference>
<gene>
    <name evidence="1" type="ORF">SAMN04488242_1002</name>
</gene>
<evidence type="ECO:0000313" key="2">
    <source>
        <dbReference type="Proteomes" id="UP000199475"/>
    </source>
</evidence>
<evidence type="ECO:0000313" key="1">
    <source>
        <dbReference type="EMBL" id="SDL25850.1"/>
    </source>
</evidence>
<keyword evidence="2" id="KW-1185">Reference proteome</keyword>
<evidence type="ECO:0008006" key="3">
    <source>
        <dbReference type="Google" id="ProtNLM"/>
    </source>
</evidence>
<dbReference type="Pfam" id="PF11228">
    <property type="entry name" value="DUF3027"/>
    <property type="match status" value="1"/>
</dbReference>
<organism evidence="1 2">
    <name type="scientific">Tessaracoccus oleiagri</name>
    <dbReference type="NCBI Taxonomy" id="686624"/>
    <lineage>
        <taxon>Bacteria</taxon>
        <taxon>Bacillati</taxon>
        <taxon>Actinomycetota</taxon>
        <taxon>Actinomycetes</taxon>
        <taxon>Propionibacteriales</taxon>
        <taxon>Propionibacteriaceae</taxon>
        <taxon>Tessaracoccus</taxon>
    </lineage>
</organism>
<dbReference type="AlphaFoldDB" id="A0A1G9IL59"/>
<sequence>MVTPPPRAKAPKLDPIAAAAVDLAREAANGVSGPEAVGEHVEAVAEPGDRVVTHYFECLLPGYPDWHWAVTTVRASRAKLATVNEVSLLPKEQALLAPAWVPWEERIQPGDVGPGLLMATPDNDPRLEPGFAATDLPADADTSEWVQLRTTVAELGLGRERVLSRYGRDEAAERWIAGPPGPGDEGSREAPANCGTCGYFVPLRGSLGTLFGACANKYSASDGRVVHLDHGCGAHSDVVEKSRARELPAPVFDTISLDEGLFD</sequence>